<dbReference type="InterPro" id="IPR016156">
    <property type="entry name" value="FAD/NAD-linked_Rdtase_dimer_sf"/>
</dbReference>
<dbReference type="SUPFAM" id="SSF51905">
    <property type="entry name" value="FAD/NAD(P)-binding domain"/>
    <property type="match status" value="1"/>
</dbReference>
<dbReference type="AlphaFoldDB" id="A0A941GL52"/>
<sequence length="648" mass="71115">MNTKVIIIGGVAGGATAAARLRRLSEDAEIILIERGEHISFANCGLPYYIGETIKDRNKLLVQTVEGMSKRFLIDIRVQNEAVSIDASNKKVVIKNLQTGGVYEESYDKLLLSPGARPIIPPILGIENHQSLFTLRNIPDTDRIKAFVDHNTPASAVIIGGGFIGLEMAENLVARGMKVTIVEKGSQVLGPLDVEMASSVQTHLKQNGVTLILGNGVKQFKGNGNIVVLEDGAEVKTDMTILSIGVRPENELAKTAGLEIGEQGGIVVNHLLQTSNQDIYAVGDAIEVRDYINRKKTMIPLAGPANRQGRIAANNIMGKREKYEGTLGTSIVKLFTLTVARTGNNEKTLQKWGIPYEVVHIHPNSHAGYYPESTPISLKLIFDKESGQIYGAQAIGREGVDKRIDVISTAIKGNLTVEDLTNLELSYAPPYSSAKDPVNMAGYVATNIVDGELEHIQWHEVDQIVQKGGYVLDVRESVEREFGYIEGSLNISLGEIRERIEELPKNQPIYVSCQVGLRGYLASRILKNKGFNVKNVDGGWKTYSSALKWTEILESTKESSLAVAKEEKSENADFQIDTVLDVAGLTCPMPIVKLKQGMDQLESDQVLELQATDRGVLNDLPAWTKKVGHQILKTEQEGSIIKFWIKKR</sequence>
<dbReference type="CDD" id="cd01524">
    <property type="entry name" value="RHOD_Pyr_redox"/>
    <property type="match status" value="1"/>
</dbReference>
<dbReference type="InterPro" id="IPR004099">
    <property type="entry name" value="Pyr_nucl-diS_OxRdtase_dimer"/>
</dbReference>
<dbReference type="Gene3D" id="3.40.250.10">
    <property type="entry name" value="Rhodanese-like domain"/>
    <property type="match status" value="1"/>
</dbReference>
<keyword evidence="4" id="KW-0274">FAD</keyword>
<dbReference type="EMBL" id="JAGTPX010000012">
    <property type="protein sequence ID" value="MBR8670418.1"/>
    <property type="molecule type" value="Genomic_DNA"/>
</dbReference>
<evidence type="ECO:0000256" key="5">
    <source>
        <dbReference type="ARBA" id="ARBA00023002"/>
    </source>
</evidence>
<dbReference type="NCBIfam" id="NF010037">
    <property type="entry name" value="PRK13512.1"/>
    <property type="match status" value="1"/>
</dbReference>
<evidence type="ECO:0000256" key="6">
    <source>
        <dbReference type="ARBA" id="ARBA00023284"/>
    </source>
</evidence>
<feature type="domain" description="Rhodanese" evidence="7">
    <location>
        <begin position="465"/>
        <end position="552"/>
    </location>
</feature>
<dbReference type="EC" id="1.8.1.14" evidence="8"/>
<dbReference type="InterPro" id="IPR036868">
    <property type="entry name" value="TusA-like_sf"/>
</dbReference>
<dbReference type="GO" id="GO:0050451">
    <property type="term" value="F:CoA-disulfide reductase (NADPH) activity"/>
    <property type="evidence" value="ECO:0007669"/>
    <property type="project" value="UniProtKB-EC"/>
</dbReference>
<dbReference type="InterPro" id="IPR050260">
    <property type="entry name" value="FAD-bd_OxRdtase"/>
</dbReference>
<comment type="cofactor">
    <cofactor evidence="1">
        <name>FAD</name>
        <dbReference type="ChEBI" id="CHEBI:57692"/>
    </cofactor>
</comment>
<name>A0A941GL52_NIACI</name>
<dbReference type="SUPFAM" id="SSF52821">
    <property type="entry name" value="Rhodanese/Cell cycle control phosphatase"/>
    <property type="match status" value="1"/>
</dbReference>
<dbReference type="PROSITE" id="PS50206">
    <property type="entry name" value="RHODANESE_3"/>
    <property type="match status" value="1"/>
</dbReference>
<dbReference type="Pfam" id="PF02852">
    <property type="entry name" value="Pyr_redox_dim"/>
    <property type="match status" value="1"/>
</dbReference>
<evidence type="ECO:0000259" key="7">
    <source>
        <dbReference type="PROSITE" id="PS50206"/>
    </source>
</evidence>
<evidence type="ECO:0000256" key="1">
    <source>
        <dbReference type="ARBA" id="ARBA00001974"/>
    </source>
</evidence>
<dbReference type="Pfam" id="PF00581">
    <property type="entry name" value="Rhodanese"/>
    <property type="match status" value="1"/>
</dbReference>
<evidence type="ECO:0000256" key="3">
    <source>
        <dbReference type="ARBA" id="ARBA00022630"/>
    </source>
</evidence>
<evidence type="ECO:0000256" key="2">
    <source>
        <dbReference type="ARBA" id="ARBA00009130"/>
    </source>
</evidence>
<proteinExistence type="inferred from homology"/>
<accession>A0A941GL52</accession>
<protein>
    <submittedName>
        <fullName evidence="8">CoA-disulfide reductase</fullName>
        <ecNumber evidence="8">1.8.1.14</ecNumber>
    </submittedName>
</protein>
<dbReference type="PRINTS" id="PR00368">
    <property type="entry name" value="FADPNR"/>
</dbReference>
<keyword evidence="6" id="KW-0676">Redox-active center</keyword>
<dbReference type="SUPFAM" id="SSF64307">
    <property type="entry name" value="SirA-like"/>
    <property type="match status" value="1"/>
</dbReference>
<keyword evidence="3" id="KW-0285">Flavoprotein</keyword>
<evidence type="ECO:0000256" key="4">
    <source>
        <dbReference type="ARBA" id="ARBA00022827"/>
    </source>
</evidence>
<dbReference type="Gene3D" id="3.50.50.60">
    <property type="entry name" value="FAD/NAD(P)-binding domain"/>
    <property type="match status" value="2"/>
</dbReference>
<dbReference type="SMART" id="SM00450">
    <property type="entry name" value="RHOD"/>
    <property type="match status" value="1"/>
</dbReference>
<dbReference type="CDD" id="cd00291">
    <property type="entry name" value="SirA_YedF_YeeD"/>
    <property type="match status" value="1"/>
</dbReference>
<comment type="similarity">
    <text evidence="2">Belongs to the class-III pyridine nucleotide-disulfide oxidoreductase family.</text>
</comment>
<dbReference type="InterPro" id="IPR023753">
    <property type="entry name" value="FAD/NAD-binding_dom"/>
</dbReference>
<dbReference type="RefSeq" id="WP_212119280.1">
    <property type="nucleotide sequence ID" value="NZ_JAGTPX020000011.1"/>
</dbReference>
<dbReference type="Gene3D" id="3.30.110.40">
    <property type="entry name" value="TusA-like domain"/>
    <property type="match status" value="1"/>
</dbReference>
<dbReference type="Pfam" id="PF07992">
    <property type="entry name" value="Pyr_redox_2"/>
    <property type="match status" value="1"/>
</dbReference>
<dbReference type="InterPro" id="IPR036873">
    <property type="entry name" value="Rhodanese-like_dom_sf"/>
</dbReference>
<dbReference type="InterPro" id="IPR036188">
    <property type="entry name" value="FAD/NAD-bd_sf"/>
</dbReference>
<comment type="caution">
    <text evidence="8">The sequence shown here is derived from an EMBL/GenBank/DDBJ whole genome shotgun (WGS) entry which is preliminary data.</text>
</comment>
<dbReference type="PANTHER" id="PTHR43429:SF1">
    <property type="entry name" value="NAD(P)H SULFUR OXIDOREDUCTASE (COA-DEPENDENT)"/>
    <property type="match status" value="1"/>
</dbReference>
<organism evidence="8">
    <name type="scientific">Niallia circulans</name>
    <name type="common">Bacillus circulans</name>
    <dbReference type="NCBI Taxonomy" id="1397"/>
    <lineage>
        <taxon>Bacteria</taxon>
        <taxon>Bacillati</taxon>
        <taxon>Bacillota</taxon>
        <taxon>Bacilli</taxon>
        <taxon>Bacillales</taxon>
        <taxon>Bacillaceae</taxon>
        <taxon>Niallia</taxon>
    </lineage>
</organism>
<keyword evidence="5 8" id="KW-0560">Oxidoreductase</keyword>
<dbReference type="InterPro" id="IPR001455">
    <property type="entry name" value="TusA-like"/>
</dbReference>
<evidence type="ECO:0000313" key="8">
    <source>
        <dbReference type="EMBL" id="MBR8670418.1"/>
    </source>
</evidence>
<reference evidence="8" key="1">
    <citation type="submission" date="2021-04" db="EMBL/GenBank/DDBJ databases">
        <title>Genomic analysis of electroactive and textile dye degrading Bacillus circulans strain: DC10 isolated from constructed wetland-microbial fuel cells treating textile dye wastewaters.</title>
        <authorList>
            <person name="Patel D.U."/>
            <person name="Desai C.R."/>
        </authorList>
    </citation>
    <scope>NUCLEOTIDE SEQUENCE</scope>
    <source>
        <strain evidence="8">DC10</strain>
    </source>
</reference>
<dbReference type="PRINTS" id="PR00411">
    <property type="entry name" value="PNDRDTASEI"/>
</dbReference>
<dbReference type="InterPro" id="IPR001763">
    <property type="entry name" value="Rhodanese-like_dom"/>
</dbReference>
<dbReference type="Pfam" id="PF01206">
    <property type="entry name" value="TusA"/>
    <property type="match status" value="1"/>
</dbReference>
<gene>
    <name evidence="8" type="ORF">KD144_12735</name>
</gene>
<dbReference type="PANTHER" id="PTHR43429">
    <property type="entry name" value="PYRIDINE NUCLEOTIDE-DISULFIDE OXIDOREDUCTASE DOMAIN-CONTAINING"/>
    <property type="match status" value="1"/>
</dbReference>
<dbReference type="SUPFAM" id="SSF55424">
    <property type="entry name" value="FAD/NAD-linked reductases, dimerisation (C-terminal) domain"/>
    <property type="match status" value="1"/>
</dbReference>